<sequence length="341" mass="35340">MGARIGVVGLGRIGAFHCDTLTALDGVSSLVVLDDRPDVTASVADRHGATAVTTLDDMLSADLDGVVIAAATPAHAAVLLTAADAGVPVFCEKPLASTAVESAAVVAGLAGSDVPVQIGFNRRFDPAVAAAYRAVRAGDFGAVHTVRSTTLDPAPPPADYIAASGGLFRDCAVHDFDTVRWIVGREVVSVFAAGTASDDPRFVAAGDVHTATTLLTFDDGTLGVVSNSRFNGRGYDCRLEVHGRADTVVAGWDDAAPVRNLDPAHGDRGPHPFPSATPHSFFMDRFAESYRAELAAFLDVVAGRRPSPCTPADALEVAWIAEAAAASLRRSAPVTLEEVRS</sequence>
<evidence type="ECO:0000259" key="3">
    <source>
        <dbReference type="Pfam" id="PF01408"/>
    </source>
</evidence>
<proteinExistence type="inferred from homology"/>
<gene>
    <name evidence="5" type="ORF">SAMN05444374_102180</name>
</gene>
<dbReference type="InterPro" id="IPR055170">
    <property type="entry name" value="GFO_IDH_MocA-like_dom"/>
</dbReference>
<dbReference type="SUPFAM" id="SSF55347">
    <property type="entry name" value="Glyceraldehyde-3-phosphate dehydrogenase-like, C-terminal domain"/>
    <property type="match status" value="1"/>
</dbReference>
<dbReference type="GO" id="GO:0000166">
    <property type="term" value="F:nucleotide binding"/>
    <property type="evidence" value="ECO:0007669"/>
    <property type="project" value="InterPro"/>
</dbReference>
<dbReference type="PANTHER" id="PTHR42840:SF3">
    <property type="entry name" value="BINDING ROSSMANN FOLD OXIDOREDUCTASE, PUTATIVE (AFU_ORTHOLOGUE AFUA_2G10240)-RELATED"/>
    <property type="match status" value="1"/>
</dbReference>
<dbReference type="EMBL" id="FOJN01000002">
    <property type="protein sequence ID" value="SFA42063.1"/>
    <property type="molecule type" value="Genomic_DNA"/>
</dbReference>
<protein>
    <submittedName>
        <fullName evidence="5">Myo-inositol 2-dehydrogenase / D-chiro-inositol 1-dehydrogenase</fullName>
    </submittedName>
</protein>
<dbReference type="PANTHER" id="PTHR42840">
    <property type="entry name" value="NAD(P)-BINDING ROSSMANN-FOLD SUPERFAMILY PROTEIN-RELATED"/>
    <property type="match status" value="1"/>
</dbReference>
<dbReference type="Pfam" id="PF01408">
    <property type="entry name" value="GFO_IDH_MocA"/>
    <property type="match status" value="1"/>
</dbReference>
<dbReference type="Gene3D" id="3.30.360.10">
    <property type="entry name" value="Dihydrodipicolinate Reductase, domain 2"/>
    <property type="match status" value="1"/>
</dbReference>
<reference evidence="5 6" key="1">
    <citation type="submission" date="2016-10" db="EMBL/GenBank/DDBJ databases">
        <authorList>
            <person name="de Groot N.N."/>
        </authorList>
    </citation>
    <scope>NUCLEOTIDE SEQUENCE [LARGE SCALE GENOMIC DNA]</scope>
    <source>
        <strain evidence="5 6">DSM 44908</strain>
    </source>
</reference>
<dbReference type="Proteomes" id="UP000182054">
    <property type="component" value="Unassembled WGS sequence"/>
</dbReference>
<dbReference type="OrthoDB" id="256869at2"/>
<accession>A0A1I0SRM4</accession>
<evidence type="ECO:0000259" key="4">
    <source>
        <dbReference type="Pfam" id="PF22725"/>
    </source>
</evidence>
<keyword evidence="2" id="KW-0560">Oxidoreductase</keyword>
<dbReference type="RefSeq" id="WP_068363570.1">
    <property type="nucleotide sequence ID" value="NZ_FOJN01000002.1"/>
</dbReference>
<organism evidence="5 6">
    <name type="scientific">Rhodococcoides kroppenstedtii</name>
    <dbReference type="NCBI Taxonomy" id="293050"/>
    <lineage>
        <taxon>Bacteria</taxon>
        <taxon>Bacillati</taxon>
        <taxon>Actinomycetota</taxon>
        <taxon>Actinomycetes</taxon>
        <taxon>Mycobacteriales</taxon>
        <taxon>Nocardiaceae</taxon>
        <taxon>Rhodococcoides</taxon>
    </lineage>
</organism>
<dbReference type="InterPro" id="IPR036291">
    <property type="entry name" value="NAD(P)-bd_dom_sf"/>
</dbReference>
<dbReference type="InterPro" id="IPR000683">
    <property type="entry name" value="Gfo/Idh/MocA-like_OxRdtase_N"/>
</dbReference>
<dbReference type="AlphaFoldDB" id="A0A1I0SRM4"/>
<dbReference type="GeneID" id="85484650"/>
<dbReference type="GO" id="GO:0016491">
    <property type="term" value="F:oxidoreductase activity"/>
    <property type="evidence" value="ECO:0007669"/>
    <property type="project" value="UniProtKB-KW"/>
</dbReference>
<evidence type="ECO:0000313" key="5">
    <source>
        <dbReference type="EMBL" id="SFA42063.1"/>
    </source>
</evidence>
<feature type="domain" description="Gfo/Idh/MocA-like oxidoreductase N-terminal" evidence="3">
    <location>
        <begin position="4"/>
        <end position="120"/>
    </location>
</feature>
<name>A0A1I0SRM4_9NOCA</name>
<evidence type="ECO:0000256" key="1">
    <source>
        <dbReference type="ARBA" id="ARBA00010928"/>
    </source>
</evidence>
<dbReference type="Gene3D" id="3.40.50.720">
    <property type="entry name" value="NAD(P)-binding Rossmann-like Domain"/>
    <property type="match status" value="1"/>
</dbReference>
<feature type="domain" description="GFO/IDH/MocA-like oxidoreductase" evidence="4">
    <location>
        <begin position="129"/>
        <end position="247"/>
    </location>
</feature>
<comment type="similarity">
    <text evidence="1">Belongs to the Gfo/Idh/MocA family.</text>
</comment>
<dbReference type="Pfam" id="PF22725">
    <property type="entry name" value="GFO_IDH_MocA_C3"/>
    <property type="match status" value="1"/>
</dbReference>
<evidence type="ECO:0000256" key="2">
    <source>
        <dbReference type="ARBA" id="ARBA00023002"/>
    </source>
</evidence>
<dbReference type="SUPFAM" id="SSF51735">
    <property type="entry name" value="NAD(P)-binding Rossmann-fold domains"/>
    <property type="match status" value="1"/>
</dbReference>
<evidence type="ECO:0000313" key="6">
    <source>
        <dbReference type="Proteomes" id="UP000182054"/>
    </source>
</evidence>